<name>A0A5D4R036_9BACI</name>
<sequence length="288" mass="32945">MKEKEKLILDTAKKLFAKKGFSSTSIQEIVNDTGISKGAFYLYFKSKEELLHAIFNSSFDELHAEIYVFENRDLEPRDKFISQLSSLFNTFATHKDFMIMLTREQALPRDEELKELIFARIIEVHQFYRTGLSSIYGEKITPYLWDLSMMIEGMFHPFFKILMHDPENFKADGVAEYIMRRMDSIVGGILEEEPIISEEKNAALLEAAKEMLAGHKGNLNSAVKSMKKEALSGRHKEDLAVSMEVLEAEILSSSPRVPVIQGMLSNFKGIQEFDSYISVIAAHFHINL</sequence>
<dbReference type="PRINTS" id="PR00455">
    <property type="entry name" value="HTHTETR"/>
</dbReference>
<dbReference type="GO" id="GO:0045892">
    <property type="term" value="P:negative regulation of DNA-templated transcription"/>
    <property type="evidence" value="ECO:0007669"/>
    <property type="project" value="UniProtKB-ARBA"/>
</dbReference>
<dbReference type="FunFam" id="1.10.10.60:FF:000141">
    <property type="entry name" value="TetR family transcriptional regulator"/>
    <property type="match status" value="1"/>
</dbReference>
<evidence type="ECO:0000256" key="1">
    <source>
        <dbReference type="ARBA" id="ARBA00022491"/>
    </source>
</evidence>
<feature type="DNA-binding region" description="H-T-H motif" evidence="5">
    <location>
        <begin position="25"/>
        <end position="44"/>
    </location>
</feature>
<evidence type="ECO:0000256" key="2">
    <source>
        <dbReference type="ARBA" id="ARBA00023015"/>
    </source>
</evidence>
<dbReference type="Gene3D" id="1.10.357.10">
    <property type="entry name" value="Tetracycline Repressor, domain 2"/>
    <property type="match status" value="1"/>
</dbReference>
<dbReference type="InterPro" id="IPR050624">
    <property type="entry name" value="HTH-type_Tx_Regulator"/>
</dbReference>
<evidence type="ECO:0000313" key="8">
    <source>
        <dbReference type="Proteomes" id="UP000322139"/>
    </source>
</evidence>
<keyword evidence="1" id="KW-0678">Repressor</keyword>
<dbReference type="PANTHER" id="PTHR43479:SF22">
    <property type="entry name" value="TRANSCRIPTIONAL REGULATOR, TETR FAMILY"/>
    <property type="match status" value="1"/>
</dbReference>
<dbReference type="GO" id="GO:0003677">
    <property type="term" value="F:DNA binding"/>
    <property type="evidence" value="ECO:0007669"/>
    <property type="project" value="UniProtKB-UniRule"/>
</dbReference>
<comment type="caution">
    <text evidence="7">The sequence shown here is derived from an EMBL/GenBank/DDBJ whole genome shotgun (WGS) entry which is preliminary data.</text>
</comment>
<keyword evidence="3 5" id="KW-0238">DNA-binding</keyword>
<dbReference type="Proteomes" id="UP000322139">
    <property type="component" value="Unassembled WGS sequence"/>
</dbReference>
<evidence type="ECO:0000259" key="6">
    <source>
        <dbReference type="PROSITE" id="PS50977"/>
    </source>
</evidence>
<dbReference type="PROSITE" id="PS50977">
    <property type="entry name" value="HTH_TETR_2"/>
    <property type="match status" value="1"/>
</dbReference>
<dbReference type="RefSeq" id="WP_148976699.1">
    <property type="nucleotide sequence ID" value="NZ_VTER01000014.1"/>
</dbReference>
<evidence type="ECO:0000313" key="7">
    <source>
        <dbReference type="EMBL" id="TYS43148.1"/>
    </source>
</evidence>
<evidence type="ECO:0000256" key="3">
    <source>
        <dbReference type="ARBA" id="ARBA00023125"/>
    </source>
</evidence>
<reference evidence="7 8" key="1">
    <citation type="submission" date="2019-08" db="EMBL/GenBank/DDBJ databases">
        <title>Bacillus genomes from the desert of Cuatro Cienegas, Coahuila.</title>
        <authorList>
            <person name="Olmedo-Alvarez G."/>
        </authorList>
    </citation>
    <scope>NUCLEOTIDE SEQUENCE [LARGE SCALE GENOMIC DNA]</scope>
    <source>
        <strain evidence="7 8">CH446_14T</strain>
    </source>
</reference>
<dbReference type="AlphaFoldDB" id="A0A5D4R036"/>
<dbReference type="EMBL" id="VTER01000014">
    <property type="protein sequence ID" value="TYS43148.1"/>
    <property type="molecule type" value="Genomic_DNA"/>
</dbReference>
<evidence type="ECO:0000256" key="4">
    <source>
        <dbReference type="ARBA" id="ARBA00023163"/>
    </source>
</evidence>
<protein>
    <submittedName>
        <fullName evidence="7">TetR/AcrR family transcriptional regulator</fullName>
    </submittedName>
</protein>
<dbReference type="InterPro" id="IPR023772">
    <property type="entry name" value="DNA-bd_HTH_TetR-type_CS"/>
</dbReference>
<accession>A0A5D4R036</accession>
<proteinExistence type="predicted"/>
<dbReference type="PANTHER" id="PTHR43479">
    <property type="entry name" value="ACREF/ENVCD OPERON REPRESSOR-RELATED"/>
    <property type="match status" value="1"/>
</dbReference>
<organism evidence="7 8">
    <name type="scientific">Bacillus infantis</name>
    <dbReference type="NCBI Taxonomy" id="324767"/>
    <lineage>
        <taxon>Bacteria</taxon>
        <taxon>Bacillati</taxon>
        <taxon>Bacillota</taxon>
        <taxon>Bacilli</taxon>
        <taxon>Bacillales</taxon>
        <taxon>Bacillaceae</taxon>
        <taxon>Bacillus</taxon>
    </lineage>
</organism>
<dbReference type="InterPro" id="IPR009057">
    <property type="entry name" value="Homeodomain-like_sf"/>
</dbReference>
<dbReference type="PROSITE" id="PS01081">
    <property type="entry name" value="HTH_TETR_1"/>
    <property type="match status" value="1"/>
</dbReference>
<dbReference type="SUPFAM" id="SSF46689">
    <property type="entry name" value="Homeodomain-like"/>
    <property type="match status" value="1"/>
</dbReference>
<dbReference type="InterPro" id="IPR001647">
    <property type="entry name" value="HTH_TetR"/>
</dbReference>
<keyword evidence="2" id="KW-0805">Transcription regulation</keyword>
<evidence type="ECO:0000256" key="5">
    <source>
        <dbReference type="PROSITE-ProRule" id="PRU00335"/>
    </source>
</evidence>
<dbReference type="Pfam" id="PF00440">
    <property type="entry name" value="TetR_N"/>
    <property type="match status" value="1"/>
</dbReference>
<gene>
    <name evidence="7" type="ORF">FZD51_21925</name>
</gene>
<feature type="domain" description="HTH tetR-type" evidence="6">
    <location>
        <begin position="2"/>
        <end position="62"/>
    </location>
</feature>
<keyword evidence="4" id="KW-0804">Transcription</keyword>